<evidence type="ECO:0000256" key="7">
    <source>
        <dbReference type="ARBA" id="ARBA00023159"/>
    </source>
</evidence>
<evidence type="ECO:0000256" key="10">
    <source>
        <dbReference type="ARBA" id="ARBA00032015"/>
    </source>
</evidence>
<evidence type="ECO:0000256" key="8">
    <source>
        <dbReference type="ARBA" id="ARBA00023163"/>
    </source>
</evidence>
<evidence type="ECO:0000259" key="14">
    <source>
        <dbReference type="Pfam" id="PF20718"/>
    </source>
</evidence>
<dbReference type="GO" id="GO:0003676">
    <property type="term" value="F:nucleic acid binding"/>
    <property type="evidence" value="ECO:0007669"/>
    <property type="project" value="InterPro"/>
</dbReference>
<evidence type="ECO:0000313" key="16">
    <source>
        <dbReference type="Proteomes" id="UP000466442"/>
    </source>
</evidence>
<keyword evidence="6 11" id="KW-0805">Transcription regulation</keyword>
<evidence type="ECO:0000256" key="5">
    <source>
        <dbReference type="ARBA" id="ARBA00022737"/>
    </source>
</evidence>
<keyword evidence="7 11" id="KW-0010">Activator</keyword>
<comment type="similarity">
    <text evidence="2 11">Belongs to the Mediator complex subunit 16 family.</text>
</comment>
<dbReference type="Pfam" id="PF11635">
    <property type="entry name" value="Med16_N"/>
    <property type="match status" value="1"/>
</dbReference>
<feature type="compositionally biased region" description="Polar residues" evidence="12">
    <location>
        <begin position="1007"/>
        <end position="1027"/>
    </location>
</feature>
<dbReference type="CDD" id="cd12442">
    <property type="entry name" value="RRM_RBM48"/>
    <property type="match status" value="1"/>
</dbReference>
<evidence type="ECO:0000313" key="15">
    <source>
        <dbReference type="EMBL" id="KAF6210343.1"/>
    </source>
</evidence>
<dbReference type="InterPro" id="IPR034264">
    <property type="entry name" value="RBM48_RRM"/>
</dbReference>
<dbReference type="InterPro" id="IPR048338">
    <property type="entry name" value="Mediator_Med16"/>
</dbReference>
<dbReference type="InterPro" id="IPR036322">
    <property type="entry name" value="WD40_repeat_dom_sf"/>
</dbReference>
<feature type="domain" description="Mediator of RNA polymerase II transcription subunit 16 central helical bridge" evidence="14">
    <location>
        <begin position="433"/>
        <end position="618"/>
    </location>
</feature>
<dbReference type="SUPFAM" id="SSF50978">
    <property type="entry name" value="WD40 repeat-like"/>
    <property type="match status" value="1"/>
</dbReference>
<dbReference type="Proteomes" id="UP000466442">
    <property type="component" value="Linkage Group LG5"/>
</dbReference>
<dbReference type="PANTHER" id="PTHR13224:SF6">
    <property type="entry name" value="MEDIATOR OF RNA POLYMERASE II TRANSCRIPTION SUBUNIT 16"/>
    <property type="match status" value="1"/>
</dbReference>
<comment type="subcellular location">
    <subcellularLocation>
        <location evidence="1 11">Nucleus</location>
    </subcellularLocation>
</comment>
<organism evidence="15 16">
    <name type="scientific">Apolygus lucorum</name>
    <name type="common">Small green plant bug</name>
    <name type="synonym">Lygocoris lucorum</name>
    <dbReference type="NCBI Taxonomy" id="248454"/>
    <lineage>
        <taxon>Eukaryota</taxon>
        <taxon>Metazoa</taxon>
        <taxon>Ecdysozoa</taxon>
        <taxon>Arthropoda</taxon>
        <taxon>Hexapoda</taxon>
        <taxon>Insecta</taxon>
        <taxon>Pterygota</taxon>
        <taxon>Neoptera</taxon>
        <taxon>Paraneoptera</taxon>
        <taxon>Hemiptera</taxon>
        <taxon>Heteroptera</taxon>
        <taxon>Panheteroptera</taxon>
        <taxon>Cimicomorpha</taxon>
        <taxon>Miridae</taxon>
        <taxon>Mirini</taxon>
        <taxon>Apolygus</taxon>
    </lineage>
</organism>
<evidence type="ECO:0000256" key="9">
    <source>
        <dbReference type="ARBA" id="ARBA00023242"/>
    </source>
</evidence>
<keyword evidence="5" id="KW-0677">Repeat</keyword>
<protein>
    <recommendedName>
        <fullName evidence="3 11">Mediator of RNA polymerase II transcription subunit 16</fullName>
    </recommendedName>
    <alternativeName>
        <fullName evidence="10 11">Mediator complex subunit 16</fullName>
    </alternativeName>
</protein>
<dbReference type="GO" id="GO:0045893">
    <property type="term" value="P:positive regulation of DNA-templated transcription"/>
    <property type="evidence" value="ECO:0007669"/>
    <property type="project" value="TreeGrafter"/>
</dbReference>
<keyword evidence="4" id="KW-0853">WD repeat</keyword>
<evidence type="ECO:0000256" key="2">
    <source>
        <dbReference type="ARBA" id="ARBA00006543"/>
    </source>
</evidence>
<evidence type="ECO:0000256" key="4">
    <source>
        <dbReference type="ARBA" id="ARBA00022574"/>
    </source>
</evidence>
<comment type="function">
    <text evidence="11">Component of the Mediator complex, a coactivator involved in the regulated transcription of nearly all RNA polymerase II-dependent genes. Mediator functions as a bridge to convey information from gene-specific regulatory proteins to the basal RNA polymerase II transcription machinery. Mediator is recruited to promoters by direct interactions with regulatory proteins and serves as a scaffold for the assembly of a functional preinitiation complex with RNA polymerase II and the general transcription factors.</text>
</comment>
<feature type="domain" description="Mediator complex subunit Med16 N-terminal" evidence="13">
    <location>
        <begin position="103"/>
        <end position="371"/>
    </location>
</feature>
<dbReference type="EMBL" id="WIXP02000005">
    <property type="protein sequence ID" value="KAF6210343.1"/>
    <property type="molecule type" value="Genomic_DNA"/>
</dbReference>
<dbReference type="InterPro" id="IPR035979">
    <property type="entry name" value="RBD_domain_sf"/>
</dbReference>
<sequence>MNDFDCLHEGNSLCCISVKNIVAFSTRTELEDANGNTYGSHVYVSDLNTPWHSYKVTSTLGTVSSLEWDAAGERLLVATDTGSVSVFTPWEHILNQWACIGSTEFPGESIIGAAFFHNGRKISIVADKRDSCIYSEKMNYIKFSPSVRGFGGGAVEGFLVMTSTGIVGAAALVKDAAMGNPNLIMASESLAPMRVKLSSVDISYGKNGQFVVAASNEVACRVQCYRVSVKYMDERLSISSQALPSFFLQSFKNKESAGRITGLKFVTREDADSLVVSANIDRGGVVEVWQLTEKAVPLHRVFHSTAEPFKTVAWQYETCYTTSSPITCVTTCKLALTTSVPPPSYVMVCTSDATLHCLYRDSLKLVGTRSIAAAWQEDTIKHQRLSTKITHMDLTWLGCVLSLVDSHGQLYVFKVPPILDPGVGMTVNIASALLEYCLVTGTDNWDVLVSIQLTIVDAIVDRIIDNYNRQPPHTQQFYYVSYLKLRMALARLTMNGQSKSADLTALLMLHSVSTAFTSLLRPSEFSNHDKGPAESLASLLNENLLDIDKVLLQLGGKDFTVEPSTLQSLQQLIQWTADLALNILARLPEQCKSPVSELYRDMKALNTLRQLLVIVRVWGLIKLTCLPTFVRSAENLDVLPLLFKLISKLVVQSHEPDDTLIDECCLLPSQVMIPQMNPTTSIVCIASPSLSYQSFPIQLEFGVEPDSLIFEPDQNVIEGCLATDQSLDTLRHIFLGKEPLLVKQCCRCGGKAQSNGDKLLTVLLRKPDVHLPADDKAVISFSEFGIDKCSNVKDRGIGRLMRENTGNKVSRSMETMDPAGQSEEPNRMVVNLPHHIQQELCTTRATYREGKKLTAVKVYTVNNESQHLLIYRVPEIDLQSELQALCERYGSLSSIQKLELVEPREDFTDIFHVCYSKMLNARKAKRFLDGLSFYGSVLHVCYAPELESIEETRLKLINRRNEIAYYTGRRLKVPKLDAKFATKRKAFSTRENGFKMLRKRNVAPETETLNSTISSPVTSQGTQPSTSHRLPEILEPNHSIPGASGSTFIIGAPVYPSQEILKLPGQEVKVERDRKFTPASVLRRTPYTKASNNKIIFHKRNAS</sequence>
<accession>A0A8S9XN18</accession>
<dbReference type="InterPro" id="IPR048616">
    <property type="entry name" value="MED16_bridge"/>
</dbReference>
<reference evidence="15" key="1">
    <citation type="journal article" date="2021" name="Mol. Ecol. Resour.">
        <title>Apolygus lucorum genome provides insights into omnivorousness and mesophyll feeding.</title>
        <authorList>
            <person name="Liu Y."/>
            <person name="Liu H."/>
            <person name="Wang H."/>
            <person name="Huang T."/>
            <person name="Liu B."/>
            <person name="Yang B."/>
            <person name="Yin L."/>
            <person name="Li B."/>
            <person name="Zhang Y."/>
            <person name="Zhang S."/>
            <person name="Jiang F."/>
            <person name="Zhang X."/>
            <person name="Ren Y."/>
            <person name="Wang B."/>
            <person name="Wang S."/>
            <person name="Lu Y."/>
            <person name="Wu K."/>
            <person name="Fan W."/>
            <person name="Wang G."/>
        </authorList>
    </citation>
    <scope>NUCLEOTIDE SEQUENCE</scope>
    <source>
        <strain evidence="15">12Hb</strain>
    </source>
</reference>
<dbReference type="InterPro" id="IPR021665">
    <property type="entry name" value="Mediator_Med16_N"/>
</dbReference>
<evidence type="ECO:0000256" key="12">
    <source>
        <dbReference type="SAM" id="MobiDB-lite"/>
    </source>
</evidence>
<dbReference type="Pfam" id="PF20718">
    <property type="entry name" value="Med16_bridge"/>
    <property type="match status" value="1"/>
</dbReference>
<gene>
    <name evidence="11" type="primary">MED16</name>
    <name evidence="15" type="ORF">GE061_013447</name>
</gene>
<dbReference type="PANTHER" id="PTHR13224">
    <property type="entry name" value="THYROID HORMONE RECEPTOR-ASSOCIATED PROTEIN-RELATED"/>
    <property type="match status" value="1"/>
</dbReference>
<dbReference type="GO" id="GO:0016592">
    <property type="term" value="C:mediator complex"/>
    <property type="evidence" value="ECO:0007669"/>
    <property type="project" value="InterPro"/>
</dbReference>
<comment type="subunit">
    <text evidence="11">Component of the Mediator complex.</text>
</comment>
<dbReference type="SUPFAM" id="SSF54928">
    <property type="entry name" value="RNA-binding domain, RBD"/>
    <property type="match status" value="1"/>
</dbReference>
<name>A0A8S9XN18_APOLU</name>
<evidence type="ECO:0000256" key="11">
    <source>
        <dbReference type="RuleBase" id="RU364149"/>
    </source>
</evidence>
<proteinExistence type="inferred from homology"/>
<evidence type="ECO:0000256" key="3">
    <source>
        <dbReference type="ARBA" id="ARBA00019614"/>
    </source>
</evidence>
<evidence type="ECO:0000256" key="6">
    <source>
        <dbReference type="ARBA" id="ARBA00023015"/>
    </source>
</evidence>
<evidence type="ECO:0000259" key="13">
    <source>
        <dbReference type="Pfam" id="PF11635"/>
    </source>
</evidence>
<evidence type="ECO:0000256" key="1">
    <source>
        <dbReference type="ARBA" id="ARBA00004123"/>
    </source>
</evidence>
<dbReference type="OrthoDB" id="10018574at2759"/>
<comment type="caution">
    <text evidence="15">The sequence shown here is derived from an EMBL/GenBank/DDBJ whole genome shotgun (WGS) entry which is preliminary data.</text>
</comment>
<keyword evidence="16" id="KW-1185">Reference proteome</keyword>
<dbReference type="AlphaFoldDB" id="A0A8S9XN18"/>
<feature type="region of interest" description="Disordered" evidence="12">
    <location>
        <begin position="1005"/>
        <end position="1027"/>
    </location>
</feature>
<keyword evidence="8 11" id="KW-0804">Transcription</keyword>
<keyword evidence="9 11" id="KW-0539">Nucleus</keyword>